<organism evidence="2 3">
    <name type="scientific">Dyadobacter helix</name>
    <dbReference type="NCBI Taxonomy" id="2822344"/>
    <lineage>
        <taxon>Bacteria</taxon>
        <taxon>Pseudomonadati</taxon>
        <taxon>Bacteroidota</taxon>
        <taxon>Cytophagia</taxon>
        <taxon>Cytophagales</taxon>
        <taxon>Spirosomataceae</taxon>
        <taxon>Dyadobacter</taxon>
    </lineage>
</organism>
<evidence type="ECO:0000313" key="2">
    <source>
        <dbReference type="EMBL" id="CAG5008332.1"/>
    </source>
</evidence>
<dbReference type="Proteomes" id="UP000680038">
    <property type="component" value="Unassembled WGS sequence"/>
</dbReference>
<proteinExistence type="predicted"/>
<dbReference type="InterPro" id="IPR021533">
    <property type="entry name" value="PepSY-like"/>
</dbReference>
<feature type="domain" description="Putative beta-lactamase-inhibitor-like PepSY-like" evidence="1">
    <location>
        <begin position="193"/>
        <end position="254"/>
    </location>
</feature>
<sequence length="344" mass="38335">MTRRVCLRPVTLLKPQVHDRHFNLITFEKQPMTSRVIYACIALALGACNKVTDSNPQPANVPSQVVQLVNENYADASHVAFTEIVPDKIWQVELQTPQKEVDAAVSTSNLISSYRMAGDQVPDSLAALLQNKAIAGGAFTNFREEEYSWFKEGNYGKTFVADYNWNGESNLLQWGVTSLGGNSTYTLEMVPGKSKTTSLSQQDLPDGISQYLSQQGLGFSRCTVYKNSQDQNTYKVQVSRNNTFFELYFNHQNALVGGSDQLTVLADAQALPANIRNYLSNTPEYENFGFSGQFARIFRRTYNGVTSYDIGIQKSTGTLAGTQAWFIVLDQQGNVILRNYLGLH</sequence>
<name>A0A916JF06_9BACT</name>
<evidence type="ECO:0000313" key="3">
    <source>
        <dbReference type="Proteomes" id="UP000680038"/>
    </source>
</evidence>
<evidence type="ECO:0000259" key="1">
    <source>
        <dbReference type="Pfam" id="PF11396"/>
    </source>
</evidence>
<comment type="caution">
    <text evidence="2">The sequence shown here is derived from an EMBL/GenBank/DDBJ whole genome shotgun (WGS) entry which is preliminary data.</text>
</comment>
<dbReference type="EMBL" id="CAJRAF010000002">
    <property type="protein sequence ID" value="CAG5008332.1"/>
    <property type="molecule type" value="Genomic_DNA"/>
</dbReference>
<accession>A0A916JF06</accession>
<reference evidence="2" key="1">
    <citation type="submission" date="2021-04" db="EMBL/GenBank/DDBJ databases">
        <authorList>
            <person name="Rodrigo-Torres L."/>
            <person name="Arahal R. D."/>
            <person name="Lucena T."/>
        </authorList>
    </citation>
    <scope>NUCLEOTIDE SEQUENCE</scope>
    <source>
        <strain evidence="2">CECT 9275</strain>
    </source>
</reference>
<keyword evidence="3" id="KW-1185">Reference proteome</keyword>
<protein>
    <recommendedName>
        <fullName evidence="1">Putative beta-lactamase-inhibitor-like PepSY-like domain-containing protein</fullName>
    </recommendedName>
</protein>
<dbReference type="AlphaFoldDB" id="A0A916JF06"/>
<gene>
    <name evidence="2" type="ORF">DYBT9275_04243</name>
</gene>
<dbReference type="Pfam" id="PF11396">
    <property type="entry name" value="PepSY_like"/>
    <property type="match status" value="1"/>
</dbReference>